<evidence type="ECO:0000313" key="5">
    <source>
        <dbReference type="EMBL" id="SDK74459.1"/>
    </source>
</evidence>
<accession>A0A1G9EE91</accession>
<dbReference type="RefSeq" id="WP_092159034.1">
    <property type="nucleotide sequence ID" value="NZ_FNGA01000002.1"/>
</dbReference>
<dbReference type="STRING" id="246191.SAMN05660337_1074"/>
<dbReference type="Pfam" id="PF03100">
    <property type="entry name" value="CcmE"/>
    <property type="match status" value="1"/>
</dbReference>
<dbReference type="InterPro" id="IPR036127">
    <property type="entry name" value="CcmE-like_sf"/>
</dbReference>
<dbReference type="Proteomes" id="UP000199053">
    <property type="component" value="Unassembled WGS sequence"/>
</dbReference>
<evidence type="ECO:0000256" key="2">
    <source>
        <dbReference type="ARBA" id="ARBA00022617"/>
    </source>
</evidence>
<dbReference type="OrthoDB" id="9794828at2"/>
<dbReference type="GO" id="GO:0020037">
    <property type="term" value="F:heme binding"/>
    <property type="evidence" value="ECO:0007669"/>
    <property type="project" value="InterPro"/>
</dbReference>
<evidence type="ECO:0000256" key="1">
    <source>
        <dbReference type="ARBA" id="ARBA00004370"/>
    </source>
</evidence>
<dbReference type="AlphaFoldDB" id="A0A1G9EE91"/>
<dbReference type="GO" id="GO:0017003">
    <property type="term" value="P:protein-heme linkage"/>
    <property type="evidence" value="ECO:0007669"/>
    <property type="project" value="InterPro"/>
</dbReference>
<dbReference type="GO" id="GO:0017004">
    <property type="term" value="P:cytochrome complex assembly"/>
    <property type="evidence" value="ECO:0007669"/>
    <property type="project" value="UniProtKB-KW"/>
</dbReference>
<dbReference type="GO" id="GO:0005886">
    <property type="term" value="C:plasma membrane"/>
    <property type="evidence" value="ECO:0007669"/>
    <property type="project" value="InterPro"/>
</dbReference>
<dbReference type="InterPro" id="IPR012340">
    <property type="entry name" value="NA-bd_OB-fold"/>
</dbReference>
<keyword evidence="4" id="KW-0472">Membrane</keyword>
<evidence type="ECO:0000256" key="4">
    <source>
        <dbReference type="ARBA" id="ARBA00023136"/>
    </source>
</evidence>
<keyword evidence="3" id="KW-0201">Cytochrome c-type biogenesis</keyword>
<dbReference type="EMBL" id="FNGA01000002">
    <property type="protein sequence ID" value="SDK74459.1"/>
    <property type="molecule type" value="Genomic_DNA"/>
</dbReference>
<dbReference type="Gene3D" id="2.40.50.140">
    <property type="entry name" value="Nucleic acid-binding proteins"/>
    <property type="match status" value="1"/>
</dbReference>
<evidence type="ECO:0000313" key="6">
    <source>
        <dbReference type="Proteomes" id="UP000199053"/>
    </source>
</evidence>
<sequence>MAKKSGKGVYIVALLLFLGGLGWLVYSGLSQDSVYFLNVSEALAMDESELGQSRLFGKVGPQNIEITNGGLGVTFDLTDQKNLDQSIRVVYRGAVPDTFKVDAEVIVEGTFVGGNKAFKANSLITKCPSKYEKESREG</sequence>
<keyword evidence="6" id="KW-1185">Reference proteome</keyword>
<dbReference type="InterPro" id="IPR004329">
    <property type="entry name" value="CcmE"/>
</dbReference>
<name>A0A1G9EE91_9BACT</name>
<keyword evidence="2" id="KW-0349">Heme</keyword>
<comment type="subcellular location">
    <subcellularLocation>
        <location evidence="1">Membrane</location>
    </subcellularLocation>
</comment>
<gene>
    <name evidence="5" type="ORF">SAMN05660337_1074</name>
</gene>
<protein>
    <submittedName>
        <fullName evidence="5">Cytochrome c-type biogenesis protein CcmE</fullName>
    </submittedName>
</protein>
<keyword evidence="2" id="KW-0408">Iron</keyword>
<organism evidence="5 6">
    <name type="scientific">Maridesulfovibrio ferrireducens</name>
    <dbReference type="NCBI Taxonomy" id="246191"/>
    <lineage>
        <taxon>Bacteria</taxon>
        <taxon>Pseudomonadati</taxon>
        <taxon>Thermodesulfobacteriota</taxon>
        <taxon>Desulfovibrionia</taxon>
        <taxon>Desulfovibrionales</taxon>
        <taxon>Desulfovibrionaceae</taxon>
        <taxon>Maridesulfovibrio</taxon>
    </lineage>
</organism>
<reference evidence="6" key="1">
    <citation type="submission" date="2016-10" db="EMBL/GenBank/DDBJ databases">
        <authorList>
            <person name="Varghese N."/>
            <person name="Submissions S."/>
        </authorList>
    </citation>
    <scope>NUCLEOTIDE SEQUENCE [LARGE SCALE GENOMIC DNA]</scope>
    <source>
        <strain evidence="6">DSM 16995</strain>
    </source>
</reference>
<dbReference type="SUPFAM" id="SSF82093">
    <property type="entry name" value="Heme chaperone CcmE"/>
    <property type="match status" value="1"/>
</dbReference>
<evidence type="ECO:0000256" key="3">
    <source>
        <dbReference type="ARBA" id="ARBA00022748"/>
    </source>
</evidence>
<keyword evidence="2" id="KW-0479">Metal-binding</keyword>
<proteinExistence type="predicted"/>